<keyword evidence="1" id="KW-0812">Transmembrane</keyword>
<evidence type="ECO:0000313" key="3">
    <source>
        <dbReference type="Proteomes" id="UP000606786"/>
    </source>
</evidence>
<dbReference type="EMBL" id="CAJHJT010000056">
    <property type="protein sequence ID" value="CAD7012720.1"/>
    <property type="molecule type" value="Genomic_DNA"/>
</dbReference>
<organism evidence="2 3">
    <name type="scientific">Ceratitis capitata</name>
    <name type="common">Mediterranean fruit fly</name>
    <name type="synonym">Tephritis capitata</name>
    <dbReference type="NCBI Taxonomy" id="7213"/>
    <lineage>
        <taxon>Eukaryota</taxon>
        <taxon>Metazoa</taxon>
        <taxon>Ecdysozoa</taxon>
        <taxon>Arthropoda</taxon>
        <taxon>Hexapoda</taxon>
        <taxon>Insecta</taxon>
        <taxon>Pterygota</taxon>
        <taxon>Neoptera</taxon>
        <taxon>Endopterygota</taxon>
        <taxon>Diptera</taxon>
        <taxon>Brachycera</taxon>
        <taxon>Muscomorpha</taxon>
        <taxon>Tephritoidea</taxon>
        <taxon>Tephritidae</taxon>
        <taxon>Ceratitis</taxon>
        <taxon>Ceratitis</taxon>
    </lineage>
</organism>
<protein>
    <submittedName>
        <fullName evidence="2">(Mediterranean fruit fly) hypothetical protein</fullName>
    </submittedName>
</protein>
<name>A0A811VBM7_CERCA</name>
<proteinExistence type="predicted"/>
<keyword evidence="1" id="KW-0472">Membrane</keyword>
<feature type="transmembrane region" description="Helical" evidence="1">
    <location>
        <begin position="6"/>
        <end position="22"/>
    </location>
</feature>
<keyword evidence="3" id="KW-1185">Reference proteome</keyword>
<sequence length="99" mass="10942">DHSAVAGIIVLAAFVIIFKPGLPSSRTSTESKMNACKSHILQNANFFLRNAKSYAAAKCVRKCGSQGVKELANALYEWTMFSTNQRAHDKVKRVKEIVK</sequence>
<reference evidence="2" key="1">
    <citation type="submission" date="2020-11" db="EMBL/GenBank/DDBJ databases">
        <authorList>
            <person name="Whitehead M."/>
        </authorList>
    </citation>
    <scope>NUCLEOTIDE SEQUENCE</scope>
    <source>
        <strain evidence="2">EGII</strain>
    </source>
</reference>
<evidence type="ECO:0000313" key="2">
    <source>
        <dbReference type="EMBL" id="CAD7012720.1"/>
    </source>
</evidence>
<dbReference type="Proteomes" id="UP000606786">
    <property type="component" value="Unassembled WGS sequence"/>
</dbReference>
<gene>
    <name evidence="2" type="ORF">CCAP1982_LOCUS20825</name>
</gene>
<feature type="non-terminal residue" evidence="2">
    <location>
        <position position="1"/>
    </location>
</feature>
<keyword evidence="1" id="KW-1133">Transmembrane helix</keyword>
<accession>A0A811VBM7</accession>
<dbReference type="AlphaFoldDB" id="A0A811VBM7"/>
<evidence type="ECO:0000256" key="1">
    <source>
        <dbReference type="SAM" id="Phobius"/>
    </source>
</evidence>
<comment type="caution">
    <text evidence="2">The sequence shown here is derived from an EMBL/GenBank/DDBJ whole genome shotgun (WGS) entry which is preliminary data.</text>
</comment>